<comment type="caution">
    <text evidence="2">The sequence shown here is derived from an EMBL/GenBank/DDBJ whole genome shotgun (WGS) entry which is preliminary data.</text>
</comment>
<protein>
    <submittedName>
        <fullName evidence="2">Uncharacterized protein</fullName>
    </submittedName>
</protein>
<gene>
    <name evidence="2" type="ORF">EBN03_20440</name>
</gene>
<keyword evidence="3" id="KW-1185">Reference proteome</keyword>
<organism evidence="2 3">
    <name type="scientific">Nocardia stercoris</name>
    <dbReference type="NCBI Taxonomy" id="2483361"/>
    <lineage>
        <taxon>Bacteria</taxon>
        <taxon>Bacillati</taxon>
        <taxon>Actinomycetota</taxon>
        <taxon>Actinomycetes</taxon>
        <taxon>Mycobacteriales</taxon>
        <taxon>Nocardiaceae</taxon>
        <taxon>Nocardia</taxon>
    </lineage>
</organism>
<evidence type="ECO:0000313" key="3">
    <source>
        <dbReference type="Proteomes" id="UP000279275"/>
    </source>
</evidence>
<dbReference type="EMBL" id="RFFH01000008">
    <property type="protein sequence ID" value="RMI30993.1"/>
    <property type="molecule type" value="Genomic_DNA"/>
</dbReference>
<dbReference type="Proteomes" id="UP000279275">
    <property type="component" value="Unassembled WGS sequence"/>
</dbReference>
<accession>A0A3M2L3A1</accession>
<name>A0A3M2L3A1_9NOCA</name>
<reference evidence="2 3" key="1">
    <citation type="submission" date="2018-10" db="EMBL/GenBank/DDBJ databases">
        <title>Isolation from cow dung.</title>
        <authorList>
            <person name="Ling L."/>
        </authorList>
    </citation>
    <scope>NUCLEOTIDE SEQUENCE [LARGE SCALE GENOMIC DNA]</scope>
    <source>
        <strain evidence="2 3">NEAU-LL90</strain>
    </source>
</reference>
<dbReference type="AlphaFoldDB" id="A0A3M2L3A1"/>
<feature type="region of interest" description="Disordered" evidence="1">
    <location>
        <begin position="178"/>
        <end position="202"/>
    </location>
</feature>
<sequence>MRGPRTEHGGGVVSMIFTPDVPAGELTIAECRQVRLACVAGDALRIRAAAERILETNRRRWHGRGDFESFPAIRRWQHFRSSPFATDPSPFELVEQLASGRRLVVPGAAAALAAAIMVTSGCPATSHHHDRDLFVTIYAQAADDLSLAEDLAVTVVEVAGGRVTQRIERTVVIVSAAPQTRQPAAPREAPAPVESPVVPTAA</sequence>
<evidence type="ECO:0000256" key="1">
    <source>
        <dbReference type="SAM" id="MobiDB-lite"/>
    </source>
</evidence>
<proteinExistence type="predicted"/>
<evidence type="ECO:0000313" key="2">
    <source>
        <dbReference type="EMBL" id="RMI30993.1"/>
    </source>
</evidence>